<organism evidence="1 2">
    <name type="scientific">Auriscalpium vulgare</name>
    <dbReference type="NCBI Taxonomy" id="40419"/>
    <lineage>
        <taxon>Eukaryota</taxon>
        <taxon>Fungi</taxon>
        <taxon>Dikarya</taxon>
        <taxon>Basidiomycota</taxon>
        <taxon>Agaricomycotina</taxon>
        <taxon>Agaricomycetes</taxon>
        <taxon>Russulales</taxon>
        <taxon>Auriscalpiaceae</taxon>
        <taxon>Auriscalpium</taxon>
    </lineage>
</organism>
<keyword evidence="2" id="KW-1185">Reference proteome</keyword>
<sequence length="151" mass="16485">MERVQIDAALCLHTAPRPNTADLRETTSQTKYRPNRGDGRLSSASAWLTAVDATDVHSTWPSPRAAPSPPSVYPASAPDARGGLRRSSPWHAIATGWYSGILCVLFICEPCDMLTPCASFTGHLRTTNVMYVASPHDLRNLDLRCRNAPPK</sequence>
<accession>A0ACB8R2B3</accession>
<dbReference type="EMBL" id="MU276561">
    <property type="protein sequence ID" value="KAI0038215.1"/>
    <property type="molecule type" value="Genomic_DNA"/>
</dbReference>
<reference evidence="1" key="2">
    <citation type="journal article" date="2022" name="New Phytol.">
        <title>Evolutionary transition to the ectomycorrhizal habit in the genomes of a hyperdiverse lineage of mushroom-forming fungi.</title>
        <authorList>
            <person name="Looney B."/>
            <person name="Miyauchi S."/>
            <person name="Morin E."/>
            <person name="Drula E."/>
            <person name="Courty P.E."/>
            <person name="Kohler A."/>
            <person name="Kuo A."/>
            <person name="LaButti K."/>
            <person name="Pangilinan J."/>
            <person name="Lipzen A."/>
            <person name="Riley R."/>
            <person name="Andreopoulos W."/>
            <person name="He G."/>
            <person name="Johnson J."/>
            <person name="Nolan M."/>
            <person name="Tritt A."/>
            <person name="Barry K.W."/>
            <person name="Grigoriev I.V."/>
            <person name="Nagy L.G."/>
            <person name="Hibbett D."/>
            <person name="Henrissat B."/>
            <person name="Matheny P.B."/>
            <person name="Labbe J."/>
            <person name="Martin F.M."/>
        </authorList>
    </citation>
    <scope>NUCLEOTIDE SEQUENCE</scope>
    <source>
        <strain evidence="1">FP105234-sp</strain>
    </source>
</reference>
<evidence type="ECO:0000313" key="1">
    <source>
        <dbReference type="EMBL" id="KAI0038215.1"/>
    </source>
</evidence>
<reference evidence="1" key="1">
    <citation type="submission" date="2021-02" db="EMBL/GenBank/DDBJ databases">
        <authorList>
            <consortium name="DOE Joint Genome Institute"/>
            <person name="Ahrendt S."/>
            <person name="Looney B.P."/>
            <person name="Miyauchi S."/>
            <person name="Morin E."/>
            <person name="Drula E."/>
            <person name="Courty P.E."/>
            <person name="Chicoki N."/>
            <person name="Fauchery L."/>
            <person name="Kohler A."/>
            <person name="Kuo A."/>
            <person name="Labutti K."/>
            <person name="Pangilinan J."/>
            <person name="Lipzen A."/>
            <person name="Riley R."/>
            <person name="Andreopoulos W."/>
            <person name="He G."/>
            <person name="Johnson J."/>
            <person name="Barry K.W."/>
            <person name="Grigoriev I.V."/>
            <person name="Nagy L."/>
            <person name="Hibbett D."/>
            <person name="Henrissat B."/>
            <person name="Matheny P.B."/>
            <person name="Labbe J."/>
            <person name="Martin F."/>
        </authorList>
    </citation>
    <scope>NUCLEOTIDE SEQUENCE</scope>
    <source>
        <strain evidence="1">FP105234-sp</strain>
    </source>
</reference>
<proteinExistence type="predicted"/>
<name>A0ACB8R2B3_9AGAM</name>
<dbReference type="Proteomes" id="UP000814033">
    <property type="component" value="Unassembled WGS sequence"/>
</dbReference>
<comment type="caution">
    <text evidence="1">The sequence shown here is derived from an EMBL/GenBank/DDBJ whole genome shotgun (WGS) entry which is preliminary data.</text>
</comment>
<protein>
    <submittedName>
        <fullName evidence="1">Uncharacterized protein</fullName>
    </submittedName>
</protein>
<gene>
    <name evidence="1" type="ORF">FA95DRAFT_1280331</name>
</gene>
<evidence type="ECO:0000313" key="2">
    <source>
        <dbReference type="Proteomes" id="UP000814033"/>
    </source>
</evidence>